<evidence type="ECO:0000313" key="1">
    <source>
        <dbReference type="EMBL" id="KKM99174.1"/>
    </source>
</evidence>
<accession>A0A0F9LVL0</accession>
<comment type="caution">
    <text evidence="1">The sequence shown here is derived from an EMBL/GenBank/DDBJ whole genome shotgun (WGS) entry which is preliminary data.</text>
</comment>
<dbReference type="AlphaFoldDB" id="A0A0F9LVL0"/>
<organism evidence="1">
    <name type="scientific">marine sediment metagenome</name>
    <dbReference type="NCBI Taxonomy" id="412755"/>
    <lineage>
        <taxon>unclassified sequences</taxon>
        <taxon>metagenomes</taxon>
        <taxon>ecological metagenomes</taxon>
    </lineage>
</organism>
<name>A0A0F9LVL0_9ZZZZ</name>
<proteinExistence type="predicted"/>
<protein>
    <submittedName>
        <fullName evidence="1">Uncharacterized protein</fullName>
    </submittedName>
</protein>
<sequence length="126" mass="14228">MGLRRTTVQAIVRAARDVEAIGSRLQFLRPNFTPDPRRLPEALTKLRRAFSFRVRISGTDLSTGDPFERFVTVALDDVASREDIEQMATSFVFQDRERYGIDLDDVQLMSGSKVGPQGTLLPREIT</sequence>
<dbReference type="EMBL" id="LAZR01005527">
    <property type="protein sequence ID" value="KKM99174.1"/>
    <property type="molecule type" value="Genomic_DNA"/>
</dbReference>
<reference evidence="1" key="1">
    <citation type="journal article" date="2015" name="Nature">
        <title>Complex archaea that bridge the gap between prokaryotes and eukaryotes.</title>
        <authorList>
            <person name="Spang A."/>
            <person name="Saw J.H."/>
            <person name="Jorgensen S.L."/>
            <person name="Zaremba-Niedzwiedzka K."/>
            <person name="Martijn J."/>
            <person name="Lind A.E."/>
            <person name="van Eijk R."/>
            <person name="Schleper C."/>
            <person name="Guy L."/>
            <person name="Ettema T.J."/>
        </authorList>
    </citation>
    <scope>NUCLEOTIDE SEQUENCE</scope>
</reference>
<gene>
    <name evidence="1" type="ORF">LCGC14_1150560</name>
</gene>